<evidence type="ECO:0000313" key="1">
    <source>
        <dbReference type="EMBL" id="QGT79276.1"/>
    </source>
</evidence>
<evidence type="ECO:0000313" key="2">
    <source>
        <dbReference type="Proteomes" id="UP000427716"/>
    </source>
</evidence>
<dbReference type="RefSeq" id="WP_156574993.1">
    <property type="nucleotide sequence ID" value="NZ_CP046415.1"/>
</dbReference>
<sequence>MNTRNVLPIPLAAVYLTACSTIPEQQQATTDEVRSALLAQPVVVRPVGQPVVLAERTKGRAVANTVIASMAATATANMGGASTTRGMQANHSIASEFGTQMARTLPEAELIQAGTGLDRALAHRLARHFQPDESAPKGDGIVIEVNAAKWELGYESFLTSSDYRLDYDIDIHVTGSAKADQQDHLLKRIDCSGTFDRKMPIDRWRADDYEQVDQAAHDIVDRCYELVLTEVGLS</sequence>
<protein>
    <recommendedName>
        <fullName evidence="3">Lipoprotein</fullName>
    </recommendedName>
</protein>
<dbReference type="EMBL" id="CP046415">
    <property type="protein sequence ID" value="QGT79276.1"/>
    <property type="molecule type" value="Genomic_DNA"/>
</dbReference>
<dbReference type="Proteomes" id="UP000427716">
    <property type="component" value="Chromosome"/>
</dbReference>
<keyword evidence="2" id="KW-1185">Reference proteome</keyword>
<organism evidence="1 2">
    <name type="scientific">Guyparkeria halophila</name>
    <dbReference type="NCBI Taxonomy" id="47960"/>
    <lineage>
        <taxon>Bacteria</taxon>
        <taxon>Pseudomonadati</taxon>
        <taxon>Pseudomonadota</taxon>
        <taxon>Gammaproteobacteria</taxon>
        <taxon>Chromatiales</taxon>
        <taxon>Thioalkalibacteraceae</taxon>
        <taxon>Guyparkeria</taxon>
    </lineage>
</organism>
<accession>A0A6I6CY01</accession>
<proteinExistence type="predicted"/>
<gene>
    <name evidence="1" type="ORF">GM160_10460</name>
</gene>
<dbReference type="KEGG" id="ghl:GM160_10460"/>
<name>A0A6I6CY01_9GAMM</name>
<evidence type="ECO:0008006" key="3">
    <source>
        <dbReference type="Google" id="ProtNLM"/>
    </source>
</evidence>
<reference evidence="1 2" key="1">
    <citation type="submission" date="2019-11" db="EMBL/GenBank/DDBJ databases">
        <authorList>
            <person name="Zhang J."/>
            <person name="Sun C."/>
        </authorList>
    </citation>
    <scope>NUCLEOTIDE SEQUENCE [LARGE SCALE GENOMIC DNA]</scope>
    <source>
        <strain evidence="2">sp2</strain>
    </source>
</reference>
<dbReference type="AlphaFoldDB" id="A0A6I6CY01"/>